<dbReference type="Pfam" id="PF14891">
    <property type="entry name" value="Peptidase_M91"/>
    <property type="match status" value="1"/>
</dbReference>
<dbReference type="Gene3D" id="2.150.10.10">
    <property type="entry name" value="Serralysin-like metalloprotease, C-terminal"/>
    <property type="match status" value="2"/>
</dbReference>
<comment type="subcellular location">
    <subcellularLocation>
        <location evidence="1">Secreted</location>
    </subcellularLocation>
</comment>
<dbReference type="InterPro" id="IPR028208">
    <property type="entry name" value="Effector_pro_NleD-like"/>
</dbReference>
<evidence type="ECO:0000313" key="5">
    <source>
        <dbReference type="EMBL" id="MDD0988184.1"/>
    </source>
</evidence>
<keyword evidence="6" id="KW-1185">Reference proteome</keyword>
<dbReference type="Pfam" id="PF00353">
    <property type="entry name" value="HemolysinCabind"/>
    <property type="match status" value="4"/>
</dbReference>
<feature type="compositionally biased region" description="Low complexity" evidence="4">
    <location>
        <begin position="529"/>
        <end position="538"/>
    </location>
</feature>
<evidence type="ECO:0000256" key="2">
    <source>
        <dbReference type="ARBA" id="ARBA00022525"/>
    </source>
</evidence>
<name>A0ABT5NIT8_9PSED</name>
<comment type="caution">
    <text evidence="5">The sequence shown here is derived from an EMBL/GenBank/DDBJ whole genome shotgun (WGS) entry which is preliminary data.</text>
</comment>
<dbReference type="RefSeq" id="WP_273867244.1">
    <property type="nucleotide sequence ID" value="NZ_JAMDHD010000044.1"/>
</dbReference>
<keyword evidence="2" id="KW-0964">Secreted</keyword>
<evidence type="ECO:0000256" key="4">
    <source>
        <dbReference type="SAM" id="MobiDB-lite"/>
    </source>
</evidence>
<dbReference type="InterPro" id="IPR050557">
    <property type="entry name" value="RTX_toxin/Mannuronan_C5-epim"/>
</dbReference>
<feature type="compositionally biased region" description="Basic and acidic residues" evidence="4">
    <location>
        <begin position="541"/>
        <end position="553"/>
    </location>
</feature>
<evidence type="ECO:0000256" key="1">
    <source>
        <dbReference type="ARBA" id="ARBA00004613"/>
    </source>
</evidence>
<evidence type="ECO:0000256" key="3">
    <source>
        <dbReference type="ARBA" id="ARBA00022837"/>
    </source>
</evidence>
<reference evidence="5" key="1">
    <citation type="submission" date="2022-05" db="EMBL/GenBank/DDBJ databases">
        <title>Novel Pseudomonas spp. Isolated from a Rainbow Trout Aquaculture Facility.</title>
        <authorList>
            <person name="Testerman T."/>
            <person name="Graf J."/>
        </authorList>
    </citation>
    <scope>NUCLEOTIDE SEQUENCE</scope>
    <source>
        <strain evidence="5">ID1050</strain>
    </source>
</reference>
<proteinExistence type="predicted"/>
<keyword evidence="3" id="KW-0106">Calcium</keyword>
<dbReference type="PRINTS" id="PR00313">
    <property type="entry name" value="CABNDNGRPT"/>
</dbReference>
<gene>
    <name evidence="5" type="ORF">M5G21_24825</name>
</gene>
<protein>
    <submittedName>
        <fullName evidence="5">M91 family zinc metallopeptidase</fullName>
    </submittedName>
</protein>
<dbReference type="InterPro" id="IPR001343">
    <property type="entry name" value="Hemolysn_Ca-bd"/>
</dbReference>
<evidence type="ECO:0000313" key="6">
    <source>
        <dbReference type="Proteomes" id="UP001148189"/>
    </source>
</evidence>
<dbReference type="Proteomes" id="UP001148189">
    <property type="component" value="Unassembled WGS sequence"/>
</dbReference>
<dbReference type="EMBL" id="JAMDHD010000044">
    <property type="protein sequence ID" value="MDD0988184.1"/>
    <property type="molecule type" value="Genomic_DNA"/>
</dbReference>
<dbReference type="SUPFAM" id="SSF51120">
    <property type="entry name" value="beta-Roll"/>
    <property type="match status" value="1"/>
</dbReference>
<feature type="region of interest" description="Disordered" evidence="4">
    <location>
        <begin position="516"/>
        <end position="560"/>
    </location>
</feature>
<organism evidence="5 6">
    <name type="scientific">Pseudomonas shahriarae</name>
    <dbReference type="NCBI Taxonomy" id="2745512"/>
    <lineage>
        <taxon>Bacteria</taxon>
        <taxon>Pseudomonadati</taxon>
        <taxon>Pseudomonadota</taxon>
        <taxon>Gammaproteobacteria</taxon>
        <taxon>Pseudomonadales</taxon>
        <taxon>Pseudomonadaceae</taxon>
        <taxon>Pseudomonas</taxon>
    </lineage>
</organism>
<accession>A0ABT5NIT8</accession>
<dbReference type="PANTHER" id="PTHR38340">
    <property type="entry name" value="S-LAYER PROTEIN"/>
    <property type="match status" value="1"/>
</dbReference>
<sequence>MRDREVLRVHVWSEKNGIEVRRNPVQAANHSSPNPLSRDDAMSISAPAQYPNVFSSSALSPISAADALQNPISIEVPLLQNSNATFTPKSKLTPDQHYVEKYPTYTNSAPLYKDDHIKITHKTTWETVSDNERTNRSNVIKIETGEKPDVIKVNQSSNNEVQLQVNDRHYTLKINNHESYPEELHIKSKGGDDHIRVDPRVTIPITIEGGKGRDRIEALGSGDTRVYGGAGNDNITLGSGNGYAEGNDGNDTMKGGSGIAVMYGNNGNDTMSSGTGSEGTFSYMDGGNGNDTMVSESPMNVMHGGPGDDLMTGKAQTVFYTGRGRDRVNSYNANDTIYAKKYDLVTSIPGTRYKKVNISNAGHKAFKIEGSSKFKQQTQDDLEFFRNSPTAQKMLSELDRAAERNGSPVTIRETTVRPNYTFTNNFTREHDKQLKEYDEFAESPQLGFIHGNTKGSVATGAKIHNNPGLIFREPPVISLYHEMAHAYNGANGTFLPGKTADEPNPERQAVGVETNAPAFDFDNDPSTPPTTTNPNPFNENALREETGTARRDAYFPPDEG</sequence>
<dbReference type="InterPro" id="IPR011049">
    <property type="entry name" value="Serralysin-like_metalloprot_C"/>
</dbReference>
<dbReference type="PANTHER" id="PTHR38340:SF1">
    <property type="entry name" value="S-LAYER PROTEIN"/>
    <property type="match status" value="1"/>
</dbReference>